<gene>
    <name evidence="3" type="ORF">BIW11_12913</name>
</gene>
<feature type="compositionally biased region" description="Basic and acidic residues" evidence="1">
    <location>
        <begin position="605"/>
        <end position="619"/>
    </location>
</feature>
<keyword evidence="4" id="KW-1185">Reference proteome</keyword>
<dbReference type="Pfam" id="PF02174">
    <property type="entry name" value="IRS"/>
    <property type="match status" value="1"/>
</dbReference>
<evidence type="ECO:0000313" key="4">
    <source>
        <dbReference type="Proteomes" id="UP000192247"/>
    </source>
</evidence>
<feature type="region of interest" description="Disordered" evidence="1">
    <location>
        <begin position="541"/>
        <end position="567"/>
    </location>
</feature>
<dbReference type="Proteomes" id="UP000192247">
    <property type="component" value="Unassembled WGS sequence"/>
</dbReference>
<feature type="compositionally biased region" description="Polar residues" evidence="1">
    <location>
        <begin position="481"/>
        <end position="493"/>
    </location>
</feature>
<feature type="compositionally biased region" description="Polar residues" evidence="1">
    <location>
        <begin position="640"/>
        <end position="655"/>
    </location>
</feature>
<dbReference type="InterPro" id="IPR001849">
    <property type="entry name" value="PH_domain"/>
</dbReference>
<sequence length="655" mass="73011">MADVTKKAGGYVQVKLIAADRTSQTWSGWSRRWVDLLVVKQDADVSKKKTFTEAWMEVRKSQGSGKPIKMWTIDAKNTLIYRCTSKSKKHPFGIRFKGKDLLYISGKSESESQEWIKLIRETLWPTDKGVQLELTAGRLFEASIIDNNYSVACELFGRYGHLAVRENKLIFVDHNGTNVIQEWYLHTIRKLDAFRASQVDTGRLLSIHLGETSSTGCGILYLFCPRAVLLLETIQTTIKETFSNLEDERKAQQATLMSLSALHDISLEETEYSAALKTITISDEIMKAKNNLIVGRVRGAPRPSNTAPVEEATNKNEPFIWCDNDLYEDVERANYVPELDDARKNKKQQRSQSLVFMTRPRANSCTLELDLPDLKKLKDQLLQRRGSLPQQAITEKLTGRMSLPNDAQLEASQLRQGLHSYRQVLNLSAERDANEVYQVVNENAESTKCVLHETSEVIHTIAKPTLGALDENDEIVDESDSATCMTRQPSTAIKGTPEPSSEPAELASPTTSNAPSNEAHVRITGETPTDAVQDSRLDLQENNTESSAQMSAIGESETTKSKSVRYDQNPVEATPTISHRMDADGNPPVILTGNVNNLNNNNDGEQGRHDSSREDKINFDHPAVMSPTPPPKPKRAMQGSKKSNGESTVNLGELL</sequence>
<proteinExistence type="predicted"/>
<feature type="compositionally biased region" description="Polar residues" evidence="1">
    <location>
        <begin position="541"/>
        <end position="550"/>
    </location>
</feature>
<dbReference type="EMBL" id="MNPL01024639">
    <property type="protein sequence ID" value="OQR68439.1"/>
    <property type="molecule type" value="Genomic_DNA"/>
</dbReference>
<evidence type="ECO:0000313" key="3">
    <source>
        <dbReference type="EMBL" id="OQR68439.1"/>
    </source>
</evidence>
<dbReference type="InterPro" id="IPR011993">
    <property type="entry name" value="PH-like_dom_sf"/>
</dbReference>
<dbReference type="Gene3D" id="2.30.29.30">
    <property type="entry name" value="Pleckstrin-homology domain (PH domain)/Phosphotyrosine-binding domain (PTB)"/>
    <property type="match status" value="2"/>
</dbReference>
<comment type="caution">
    <text evidence="3">The sequence shown here is derived from an EMBL/GenBank/DDBJ whole genome shotgun (WGS) entry which is preliminary data.</text>
</comment>
<organism evidence="3 4">
    <name type="scientific">Tropilaelaps mercedesae</name>
    <dbReference type="NCBI Taxonomy" id="418985"/>
    <lineage>
        <taxon>Eukaryota</taxon>
        <taxon>Metazoa</taxon>
        <taxon>Ecdysozoa</taxon>
        <taxon>Arthropoda</taxon>
        <taxon>Chelicerata</taxon>
        <taxon>Arachnida</taxon>
        <taxon>Acari</taxon>
        <taxon>Parasitiformes</taxon>
        <taxon>Mesostigmata</taxon>
        <taxon>Gamasina</taxon>
        <taxon>Dermanyssoidea</taxon>
        <taxon>Laelapidae</taxon>
        <taxon>Tropilaelaps</taxon>
    </lineage>
</organism>
<dbReference type="InterPro" id="IPR002404">
    <property type="entry name" value="IRS_PTB"/>
</dbReference>
<name>A0A1V9X4A4_9ACAR</name>
<accession>A0A1V9X4A4</accession>
<dbReference type="InParanoid" id="A0A1V9X4A4"/>
<dbReference type="CDD" id="cd00821">
    <property type="entry name" value="PH"/>
    <property type="match status" value="1"/>
</dbReference>
<feature type="region of interest" description="Disordered" evidence="1">
    <location>
        <begin position="479"/>
        <end position="518"/>
    </location>
</feature>
<protein>
    <recommendedName>
        <fullName evidence="2">PH domain-containing protein</fullName>
    </recommendedName>
</protein>
<reference evidence="3 4" key="1">
    <citation type="journal article" date="2017" name="Gigascience">
        <title>Draft genome of the honey bee ectoparasitic mite, Tropilaelaps mercedesae, is shaped by the parasitic life history.</title>
        <authorList>
            <person name="Dong X."/>
            <person name="Armstrong S.D."/>
            <person name="Xia D."/>
            <person name="Makepeace B.L."/>
            <person name="Darby A.C."/>
            <person name="Kadowaki T."/>
        </authorList>
    </citation>
    <scope>NUCLEOTIDE SEQUENCE [LARGE SCALE GENOMIC DNA]</scope>
    <source>
        <strain evidence="3">Wuxi-XJTLU</strain>
    </source>
</reference>
<dbReference type="AlphaFoldDB" id="A0A1V9X4A4"/>
<dbReference type="SUPFAM" id="SSF50729">
    <property type="entry name" value="PH domain-like"/>
    <property type="match status" value="1"/>
</dbReference>
<evidence type="ECO:0000256" key="1">
    <source>
        <dbReference type="SAM" id="MobiDB-lite"/>
    </source>
</evidence>
<dbReference type="OrthoDB" id="6077994at2759"/>
<feature type="region of interest" description="Disordered" evidence="1">
    <location>
        <begin position="595"/>
        <end position="655"/>
    </location>
</feature>
<evidence type="ECO:0000259" key="2">
    <source>
        <dbReference type="PROSITE" id="PS50003"/>
    </source>
</evidence>
<feature type="domain" description="PH" evidence="2">
    <location>
        <begin position="5"/>
        <end position="124"/>
    </location>
</feature>
<dbReference type="PROSITE" id="PS50003">
    <property type="entry name" value="PH_DOMAIN"/>
    <property type="match status" value="1"/>
</dbReference>